<keyword evidence="5" id="KW-0653">Protein transport</keyword>
<sequence length="79" mass="8461">MGMPGGYEWVIILAVVLILFGGKKIPELAKGLGKGIRNFKDEMKDTSSDEVAQASTPKVEQSETTATNSETTKNTTTQA</sequence>
<keyword evidence="7" id="KW-0811">Translocation</keyword>
<keyword evidence="2" id="KW-0813">Transport</keyword>
<dbReference type="NCBIfam" id="TIGR01411">
    <property type="entry name" value="tatAE"/>
    <property type="match status" value="1"/>
</dbReference>
<evidence type="ECO:0000256" key="5">
    <source>
        <dbReference type="ARBA" id="ARBA00022927"/>
    </source>
</evidence>
<organism evidence="11">
    <name type="scientific">hydrothermal vent metagenome</name>
    <dbReference type="NCBI Taxonomy" id="652676"/>
    <lineage>
        <taxon>unclassified sequences</taxon>
        <taxon>metagenomes</taxon>
        <taxon>ecological metagenomes</taxon>
    </lineage>
</organism>
<evidence type="ECO:0000256" key="1">
    <source>
        <dbReference type="ARBA" id="ARBA00004162"/>
    </source>
</evidence>
<dbReference type="AlphaFoldDB" id="A0A1W1C5J8"/>
<dbReference type="Gene3D" id="1.20.5.3310">
    <property type="match status" value="1"/>
</dbReference>
<dbReference type="Pfam" id="PF02416">
    <property type="entry name" value="TatA_B_E"/>
    <property type="match status" value="1"/>
</dbReference>
<feature type="transmembrane region" description="Helical" evidence="10">
    <location>
        <begin position="6"/>
        <end position="22"/>
    </location>
</feature>
<evidence type="ECO:0000256" key="2">
    <source>
        <dbReference type="ARBA" id="ARBA00022448"/>
    </source>
</evidence>
<evidence type="ECO:0000256" key="8">
    <source>
        <dbReference type="ARBA" id="ARBA00023136"/>
    </source>
</evidence>
<keyword evidence="3" id="KW-1003">Cell membrane</keyword>
<feature type="compositionally biased region" description="Low complexity" evidence="9">
    <location>
        <begin position="62"/>
        <end position="79"/>
    </location>
</feature>
<keyword evidence="4 10" id="KW-0812">Transmembrane</keyword>
<protein>
    <submittedName>
        <fullName evidence="11">Twin-arginine translocation protein TatA</fullName>
    </submittedName>
</protein>
<dbReference type="EMBL" id="FPHB01000048">
    <property type="protein sequence ID" value="SFV61056.1"/>
    <property type="molecule type" value="Genomic_DNA"/>
</dbReference>
<evidence type="ECO:0000256" key="3">
    <source>
        <dbReference type="ARBA" id="ARBA00022475"/>
    </source>
</evidence>
<dbReference type="GO" id="GO:0043953">
    <property type="term" value="P:protein transport by the Tat complex"/>
    <property type="evidence" value="ECO:0007669"/>
    <property type="project" value="InterPro"/>
</dbReference>
<dbReference type="HAMAP" id="MF_00236">
    <property type="entry name" value="TatA_E"/>
    <property type="match status" value="1"/>
</dbReference>
<comment type="subcellular location">
    <subcellularLocation>
        <location evidence="1">Cell membrane</location>
        <topology evidence="1">Single-pass membrane protein</topology>
    </subcellularLocation>
</comment>
<keyword evidence="8 10" id="KW-0472">Membrane</keyword>
<name>A0A1W1C5J8_9ZZZZ</name>
<reference evidence="11" key="1">
    <citation type="submission" date="2016-10" db="EMBL/GenBank/DDBJ databases">
        <authorList>
            <person name="de Groot N.N."/>
        </authorList>
    </citation>
    <scope>NUCLEOTIDE SEQUENCE</scope>
</reference>
<evidence type="ECO:0000256" key="7">
    <source>
        <dbReference type="ARBA" id="ARBA00023010"/>
    </source>
</evidence>
<gene>
    <name evidence="11" type="ORF">MNB_SM-7-836</name>
</gene>
<evidence type="ECO:0000256" key="4">
    <source>
        <dbReference type="ARBA" id="ARBA00022692"/>
    </source>
</evidence>
<dbReference type="InterPro" id="IPR003369">
    <property type="entry name" value="TatA/B/E"/>
</dbReference>
<evidence type="ECO:0000256" key="9">
    <source>
        <dbReference type="SAM" id="MobiDB-lite"/>
    </source>
</evidence>
<evidence type="ECO:0000313" key="11">
    <source>
        <dbReference type="EMBL" id="SFV61056.1"/>
    </source>
</evidence>
<evidence type="ECO:0000256" key="6">
    <source>
        <dbReference type="ARBA" id="ARBA00022989"/>
    </source>
</evidence>
<accession>A0A1W1C5J8</accession>
<dbReference type="InterPro" id="IPR006312">
    <property type="entry name" value="TatA/E"/>
</dbReference>
<feature type="region of interest" description="Disordered" evidence="9">
    <location>
        <begin position="42"/>
        <end position="79"/>
    </location>
</feature>
<dbReference type="GO" id="GO:0005886">
    <property type="term" value="C:plasma membrane"/>
    <property type="evidence" value="ECO:0007669"/>
    <property type="project" value="UniProtKB-SubCell"/>
</dbReference>
<proteinExistence type="inferred from homology"/>
<dbReference type="PANTHER" id="PTHR42982">
    <property type="entry name" value="SEC-INDEPENDENT PROTEIN TRANSLOCASE PROTEIN TATA"/>
    <property type="match status" value="1"/>
</dbReference>
<dbReference type="PANTHER" id="PTHR42982:SF1">
    <property type="entry name" value="SEC-INDEPENDENT PROTEIN TRANSLOCASE PROTEIN TATA"/>
    <property type="match status" value="1"/>
</dbReference>
<keyword evidence="6 10" id="KW-1133">Transmembrane helix</keyword>
<feature type="compositionally biased region" description="Polar residues" evidence="9">
    <location>
        <begin position="49"/>
        <end position="59"/>
    </location>
</feature>
<evidence type="ECO:0000256" key="10">
    <source>
        <dbReference type="SAM" id="Phobius"/>
    </source>
</evidence>